<dbReference type="VEuPathDB" id="TrichDB:TRFO_06324"/>
<dbReference type="OrthoDB" id="10574017at2759"/>
<protein>
    <submittedName>
        <fullName evidence="2">Uncharacterized protein</fullName>
    </submittedName>
</protein>
<comment type="caution">
    <text evidence="2">The sequence shown here is derived from an EMBL/GenBank/DDBJ whole genome shotgun (WGS) entry which is preliminary data.</text>
</comment>
<reference evidence="2" key="1">
    <citation type="submission" date="2016-10" db="EMBL/GenBank/DDBJ databases">
        <authorList>
            <person name="Benchimol M."/>
            <person name="Almeida L.G."/>
            <person name="Vasconcelos A.T."/>
            <person name="Perreira-Neves A."/>
            <person name="Rosa I.A."/>
            <person name="Tasca T."/>
            <person name="Bogo M.R."/>
            <person name="de Souza W."/>
        </authorList>
    </citation>
    <scope>NUCLEOTIDE SEQUENCE [LARGE SCALE GENOMIC DNA]</scope>
    <source>
        <strain evidence="2">K</strain>
    </source>
</reference>
<evidence type="ECO:0000313" key="3">
    <source>
        <dbReference type="Proteomes" id="UP000179807"/>
    </source>
</evidence>
<evidence type="ECO:0000313" key="2">
    <source>
        <dbReference type="EMBL" id="OHT04432.1"/>
    </source>
</evidence>
<proteinExistence type="predicted"/>
<organism evidence="2 3">
    <name type="scientific">Tritrichomonas foetus</name>
    <dbReference type="NCBI Taxonomy" id="1144522"/>
    <lineage>
        <taxon>Eukaryota</taxon>
        <taxon>Metamonada</taxon>
        <taxon>Parabasalia</taxon>
        <taxon>Tritrichomonadida</taxon>
        <taxon>Tritrichomonadidae</taxon>
        <taxon>Tritrichomonas</taxon>
    </lineage>
</organism>
<dbReference type="EMBL" id="MLAK01000793">
    <property type="protein sequence ID" value="OHT04432.1"/>
    <property type="molecule type" value="Genomic_DNA"/>
</dbReference>
<keyword evidence="3" id="KW-1185">Reference proteome</keyword>
<name>A0A1J4K0X3_9EUKA</name>
<feature type="region of interest" description="Disordered" evidence="1">
    <location>
        <begin position="1"/>
        <end position="25"/>
    </location>
</feature>
<dbReference type="RefSeq" id="XP_068357568.1">
    <property type="nucleotide sequence ID" value="XM_068493026.1"/>
</dbReference>
<dbReference type="AlphaFoldDB" id="A0A1J4K0X3"/>
<sequence length="317" mass="36315">MPPRKRSRRSNVDNEKTTASQQAKRDFEHQIEELMKLYDDVDPDEINKFQHPFEIGGLCKDKPLSPIQRAITYCMNHRGGSATDEEIVAFIRRFWSTIGSASDHQYRAPPDKRVLHINYSIVKENRPLFIRVDETHWAPNKLSPTSHHSSHHSSKNVSSSSSSSASASASSSGNSNSTKEKDFSKSHFNSNSNSASSAMSSRRNENGYFQERLMWLIKELNMPMTTEEIAQHCESFKDAPGSFDNLSLLPRVKSVLAAKKVLGEVCYNEEKETWTLPKENERRNRSDDLLPRELRGIRMRELTINDLWLLLKEKGIY</sequence>
<feature type="region of interest" description="Disordered" evidence="1">
    <location>
        <begin position="141"/>
        <end position="203"/>
    </location>
</feature>
<dbReference type="Proteomes" id="UP000179807">
    <property type="component" value="Unassembled WGS sequence"/>
</dbReference>
<evidence type="ECO:0000256" key="1">
    <source>
        <dbReference type="SAM" id="MobiDB-lite"/>
    </source>
</evidence>
<dbReference type="GeneID" id="94827730"/>
<accession>A0A1J4K0X3</accession>
<feature type="compositionally biased region" description="Low complexity" evidence="1">
    <location>
        <begin position="155"/>
        <end position="177"/>
    </location>
</feature>
<feature type="compositionally biased region" description="Low complexity" evidence="1">
    <location>
        <begin position="186"/>
        <end position="201"/>
    </location>
</feature>
<gene>
    <name evidence="2" type="ORF">TRFO_06324</name>
</gene>